<dbReference type="Proteomes" id="UP000664096">
    <property type="component" value="Unassembled WGS sequence"/>
</dbReference>
<name>A0A939EKH1_9HYPH</name>
<feature type="signal peptide" evidence="7">
    <location>
        <begin position="1"/>
        <end position="17"/>
    </location>
</feature>
<dbReference type="EMBL" id="JAEKJZ010000006">
    <property type="protein sequence ID" value="MBN9673330.1"/>
    <property type="molecule type" value="Genomic_DNA"/>
</dbReference>
<dbReference type="PRINTS" id="PR00604">
    <property type="entry name" value="CYTCHRMECIAB"/>
</dbReference>
<protein>
    <submittedName>
        <fullName evidence="9">Cytochrome c family protein</fullName>
    </submittedName>
</protein>
<evidence type="ECO:0000259" key="8">
    <source>
        <dbReference type="PROSITE" id="PS51007"/>
    </source>
</evidence>
<feature type="chain" id="PRO_5037805813" evidence="7">
    <location>
        <begin position="18"/>
        <end position="135"/>
    </location>
</feature>
<keyword evidence="1" id="KW-0813">Transport</keyword>
<evidence type="ECO:0000256" key="6">
    <source>
        <dbReference type="PROSITE-ProRule" id="PRU00433"/>
    </source>
</evidence>
<reference evidence="9" key="1">
    <citation type="submission" date="2020-12" db="EMBL/GenBank/DDBJ databases">
        <title>Oil enriched cultivation method for isolating marine PHA-producing bacteria.</title>
        <authorList>
            <person name="Zheng W."/>
            <person name="Yu S."/>
            <person name="Huang Y."/>
        </authorList>
    </citation>
    <scope>NUCLEOTIDE SEQUENCE</scope>
    <source>
        <strain evidence="9">SY-2-12</strain>
    </source>
</reference>
<keyword evidence="5 6" id="KW-0408">Iron</keyword>
<dbReference type="InterPro" id="IPR036909">
    <property type="entry name" value="Cyt_c-like_dom_sf"/>
</dbReference>
<keyword evidence="4" id="KW-0249">Electron transport</keyword>
<dbReference type="InterPro" id="IPR002327">
    <property type="entry name" value="Cyt_c_1A/1B"/>
</dbReference>
<keyword evidence="2 6" id="KW-0349">Heme</keyword>
<gene>
    <name evidence="9" type="ORF">JF539_23425</name>
</gene>
<evidence type="ECO:0000313" key="10">
    <source>
        <dbReference type="Proteomes" id="UP000664096"/>
    </source>
</evidence>
<dbReference type="Gene3D" id="1.10.760.10">
    <property type="entry name" value="Cytochrome c-like domain"/>
    <property type="match status" value="1"/>
</dbReference>
<dbReference type="SUPFAM" id="SSF46626">
    <property type="entry name" value="Cytochrome c"/>
    <property type="match status" value="1"/>
</dbReference>
<dbReference type="GO" id="GO:0020037">
    <property type="term" value="F:heme binding"/>
    <property type="evidence" value="ECO:0007669"/>
    <property type="project" value="InterPro"/>
</dbReference>
<evidence type="ECO:0000256" key="4">
    <source>
        <dbReference type="ARBA" id="ARBA00022982"/>
    </source>
</evidence>
<organism evidence="9 10">
    <name type="scientific">Roseibium aggregatum</name>
    <dbReference type="NCBI Taxonomy" id="187304"/>
    <lineage>
        <taxon>Bacteria</taxon>
        <taxon>Pseudomonadati</taxon>
        <taxon>Pseudomonadota</taxon>
        <taxon>Alphaproteobacteria</taxon>
        <taxon>Hyphomicrobiales</taxon>
        <taxon>Stappiaceae</taxon>
        <taxon>Roseibium</taxon>
    </lineage>
</organism>
<evidence type="ECO:0000256" key="7">
    <source>
        <dbReference type="SAM" id="SignalP"/>
    </source>
</evidence>
<evidence type="ECO:0000256" key="1">
    <source>
        <dbReference type="ARBA" id="ARBA00022448"/>
    </source>
</evidence>
<evidence type="ECO:0000256" key="2">
    <source>
        <dbReference type="ARBA" id="ARBA00022617"/>
    </source>
</evidence>
<proteinExistence type="predicted"/>
<dbReference type="Pfam" id="PF00034">
    <property type="entry name" value="Cytochrom_C"/>
    <property type="match status" value="1"/>
</dbReference>
<sequence>MKSGISAVLLFVCSALAAGVVPAHAGDSAAGAKVFRKCKACHDVGESAKSKVGPILNGIVGRPAGTFESFSYSSAMTTAAGNGLVWTEENIAEFLTKPKKFMPGTKMAFAGLRKEKDRANVIAYLATFQSGEEAN</sequence>
<accession>A0A939EKH1</accession>
<dbReference type="PROSITE" id="PS51007">
    <property type="entry name" value="CYTC"/>
    <property type="match status" value="1"/>
</dbReference>
<dbReference type="AlphaFoldDB" id="A0A939EKH1"/>
<keyword evidence="3 6" id="KW-0479">Metal-binding</keyword>
<evidence type="ECO:0000256" key="5">
    <source>
        <dbReference type="ARBA" id="ARBA00023004"/>
    </source>
</evidence>
<dbReference type="RefSeq" id="WP_207143170.1">
    <property type="nucleotide sequence ID" value="NZ_JAEKJZ010000006.1"/>
</dbReference>
<comment type="caution">
    <text evidence="9">The sequence shown here is derived from an EMBL/GenBank/DDBJ whole genome shotgun (WGS) entry which is preliminary data.</text>
</comment>
<evidence type="ECO:0000256" key="3">
    <source>
        <dbReference type="ARBA" id="ARBA00022723"/>
    </source>
</evidence>
<dbReference type="PANTHER" id="PTHR11961">
    <property type="entry name" value="CYTOCHROME C"/>
    <property type="match status" value="1"/>
</dbReference>
<keyword evidence="7" id="KW-0732">Signal</keyword>
<feature type="domain" description="Cytochrome c" evidence="8">
    <location>
        <begin position="26"/>
        <end position="129"/>
    </location>
</feature>
<evidence type="ECO:0000313" key="9">
    <source>
        <dbReference type="EMBL" id="MBN9673330.1"/>
    </source>
</evidence>
<dbReference type="GO" id="GO:0009055">
    <property type="term" value="F:electron transfer activity"/>
    <property type="evidence" value="ECO:0007669"/>
    <property type="project" value="InterPro"/>
</dbReference>
<dbReference type="GO" id="GO:0046872">
    <property type="term" value="F:metal ion binding"/>
    <property type="evidence" value="ECO:0007669"/>
    <property type="project" value="UniProtKB-KW"/>
</dbReference>
<dbReference type="InterPro" id="IPR009056">
    <property type="entry name" value="Cyt_c-like_dom"/>
</dbReference>